<feature type="non-terminal residue" evidence="1">
    <location>
        <position position="43"/>
    </location>
</feature>
<evidence type="ECO:0000313" key="1">
    <source>
        <dbReference type="EMBL" id="SEG25160.1"/>
    </source>
</evidence>
<protein>
    <recommendedName>
        <fullName evidence="3">Transposase</fullName>
    </recommendedName>
</protein>
<organism evidence="1 2">
    <name type="scientific">Bosea lathyri</name>
    <dbReference type="NCBI Taxonomy" id="1036778"/>
    <lineage>
        <taxon>Bacteria</taxon>
        <taxon>Pseudomonadati</taxon>
        <taxon>Pseudomonadota</taxon>
        <taxon>Alphaproteobacteria</taxon>
        <taxon>Hyphomicrobiales</taxon>
        <taxon>Boseaceae</taxon>
        <taxon>Bosea</taxon>
    </lineage>
</organism>
<accession>A0A1H5YN28</accession>
<dbReference type="Proteomes" id="UP000236743">
    <property type="component" value="Unassembled WGS sequence"/>
</dbReference>
<dbReference type="AlphaFoldDB" id="A0A1H5YN28"/>
<evidence type="ECO:0008006" key="3">
    <source>
        <dbReference type="Google" id="ProtNLM"/>
    </source>
</evidence>
<proteinExistence type="predicted"/>
<keyword evidence="2" id="KW-1185">Reference proteome</keyword>
<sequence length="43" mass="4629">MTIHPCFIGCDIAKHHLDLFDETSGQSLRIANTGAAIASWLSS</sequence>
<dbReference type="EMBL" id="FNUY01000004">
    <property type="protein sequence ID" value="SEG25160.1"/>
    <property type="molecule type" value="Genomic_DNA"/>
</dbReference>
<name>A0A1H5YN28_9HYPH</name>
<reference evidence="1 2" key="1">
    <citation type="submission" date="2016-10" db="EMBL/GenBank/DDBJ databases">
        <authorList>
            <person name="de Groot N.N."/>
        </authorList>
    </citation>
    <scope>NUCLEOTIDE SEQUENCE [LARGE SCALE GENOMIC DNA]</scope>
    <source>
        <strain evidence="1 2">DSM 26656</strain>
    </source>
</reference>
<evidence type="ECO:0000313" key="2">
    <source>
        <dbReference type="Proteomes" id="UP000236743"/>
    </source>
</evidence>
<gene>
    <name evidence="1" type="ORF">SAMN04488115_1041</name>
</gene>